<evidence type="ECO:0008006" key="3">
    <source>
        <dbReference type="Google" id="ProtNLM"/>
    </source>
</evidence>
<name>A0A2M9Z9N9_9LEPT</name>
<accession>A0A2M9Z9N9</accession>
<proteinExistence type="predicted"/>
<dbReference type="RefSeq" id="WP_100759560.1">
    <property type="nucleotide sequence ID" value="NZ_NPDT01000006.1"/>
</dbReference>
<dbReference type="Proteomes" id="UP000231912">
    <property type="component" value="Unassembled WGS sequence"/>
</dbReference>
<evidence type="ECO:0000313" key="1">
    <source>
        <dbReference type="EMBL" id="PJZ65161.1"/>
    </source>
</evidence>
<reference evidence="1 2" key="1">
    <citation type="submission" date="2017-07" db="EMBL/GenBank/DDBJ databases">
        <title>Leptospira spp. isolated from tropical soils.</title>
        <authorList>
            <person name="Thibeaux R."/>
            <person name="Iraola G."/>
            <person name="Ferres I."/>
            <person name="Bierque E."/>
            <person name="Girault D."/>
            <person name="Soupe-Gilbert M.-E."/>
            <person name="Picardeau M."/>
            <person name="Goarant C."/>
        </authorList>
    </citation>
    <scope>NUCLEOTIDE SEQUENCE [LARGE SCALE GENOMIC DNA]</scope>
    <source>
        <strain evidence="1 2">FH2-C-A2</strain>
    </source>
</reference>
<gene>
    <name evidence="1" type="ORF">CH371_14665</name>
</gene>
<protein>
    <recommendedName>
        <fullName evidence="3">Uracil-DNA glycosylase</fullName>
    </recommendedName>
</protein>
<sequence length="284" mass="32465">MSNGNFITELKGILKDLKYLILKDEFPILRKQGEEDPQNLDLIWKNSWNWLPSAAAATKENPGSATRGPIARTPAKKEERNFSCKLCSDRLSAIRHFIVRGRKKVLVLHYTGETVSGKESYIKTSPLKTFRSSEAEEVFERMVQKVFGFSMKEFFYQEFPACLFSQDRSSESDWKRRTENCKTHVLETVKEEGIRGVILLGAAATLFYGKDEAMKKMGNTLELEPGLPMIVLRSPEAILAAEQKRKNSKPDTPEFQEAKKKEIEVKESILAQLEIFHSEVKEKI</sequence>
<dbReference type="EMBL" id="NPDT01000006">
    <property type="protein sequence ID" value="PJZ65161.1"/>
    <property type="molecule type" value="Genomic_DNA"/>
</dbReference>
<organism evidence="1 2">
    <name type="scientific">Leptospira wolffii</name>
    <dbReference type="NCBI Taxonomy" id="409998"/>
    <lineage>
        <taxon>Bacteria</taxon>
        <taxon>Pseudomonadati</taxon>
        <taxon>Spirochaetota</taxon>
        <taxon>Spirochaetia</taxon>
        <taxon>Leptospirales</taxon>
        <taxon>Leptospiraceae</taxon>
        <taxon>Leptospira</taxon>
    </lineage>
</organism>
<dbReference type="AlphaFoldDB" id="A0A2M9Z9N9"/>
<evidence type="ECO:0000313" key="2">
    <source>
        <dbReference type="Proteomes" id="UP000231912"/>
    </source>
</evidence>
<comment type="caution">
    <text evidence="1">The sequence shown here is derived from an EMBL/GenBank/DDBJ whole genome shotgun (WGS) entry which is preliminary data.</text>
</comment>